<accession>A0A3S9U9B3</accession>
<organism evidence="1 2">
    <name type="scientific">Mycobacterium phage Raela</name>
    <dbReference type="NCBI Taxonomy" id="2499054"/>
    <lineage>
        <taxon>Viruses</taxon>
        <taxon>Duplodnaviria</taxon>
        <taxon>Heunggongvirae</taxon>
        <taxon>Uroviricota</taxon>
        <taxon>Caudoviricetes</taxon>
        <taxon>Marvinvirus</taxon>
        <taxon>Marvinvirus mosmoris</taxon>
    </lineage>
</organism>
<dbReference type="EMBL" id="MK279842">
    <property type="protein sequence ID" value="AZS06875.1"/>
    <property type="molecule type" value="Genomic_DNA"/>
</dbReference>
<protein>
    <submittedName>
        <fullName evidence="1">Uncharacterized protein</fullName>
    </submittedName>
</protein>
<evidence type="ECO:0000313" key="1">
    <source>
        <dbReference type="EMBL" id="AZS06875.1"/>
    </source>
</evidence>
<name>A0A3S9U9B3_9CAUD</name>
<sequence length="50" mass="5741">MMHVCDICGQESASDREERHAHWCWKLTLIALNREDRTPSSPDDGTTPPF</sequence>
<gene>
    <name evidence="1" type="primary">111</name>
    <name evidence="1" type="ORF">SEA_RAELA_111</name>
</gene>
<evidence type="ECO:0000313" key="2">
    <source>
        <dbReference type="Proteomes" id="UP000288087"/>
    </source>
</evidence>
<reference evidence="1 2" key="1">
    <citation type="submission" date="2018-12" db="EMBL/GenBank/DDBJ databases">
        <authorList>
            <person name="Aulner M.R."/>
            <person name="Sevcik K."/>
            <person name="Preston P.A."/>
            <person name="Tolsma S."/>
            <person name="Garlena R.A."/>
            <person name="Russell D.A."/>
            <person name="Pope W.H."/>
            <person name="Jacobs-Sera D."/>
            <person name="Hatfull G.F."/>
        </authorList>
    </citation>
    <scope>NUCLEOTIDE SEQUENCE [LARGE SCALE GENOMIC DNA]</scope>
</reference>
<dbReference type="Proteomes" id="UP000288087">
    <property type="component" value="Genome"/>
</dbReference>
<proteinExistence type="predicted"/>